<evidence type="ECO:0000313" key="8">
    <source>
        <dbReference type="EMBL" id="VEU37624.1"/>
    </source>
</evidence>
<dbReference type="PANTHER" id="PTHR12385">
    <property type="entry name" value="CHOLINE TRANSPORTER-LIKE (SLC FAMILY 44)"/>
    <property type="match status" value="1"/>
</dbReference>
<evidence type="ECO:0000256" key="3">
    <source>
        <dbReference type="ARBA" id="ARBA00022692"/>
    </source>
</evidence>
<organism evidence="8 9">
    <name type="scientific">Pseudo-nitzschia multistriata</name>
    <dbReference type="NCBI Taxonomy" id="183589"/>
    <lineage>
        <taxon>Eukaryota</taxon>
        <taxon>Sar</taxon>
        <taxon>Stramenopiles</taxon>
        <taxon>Ochrophyta</taxon>
        <taxon>Bacillariophyta</taxon>
        <taxon>Bacillariophyceae</taxon>
        <taxon>Bacillariophycidae</taxon>
        <taxon>Bacillariales</taxon>
        <taxon>Bacillariaceae</taxon>
        <taxon>Pseudo-nitzschia</taxon>
    </lineage>
</organism>
<keyword evidence="3 7" id="KW-0812">Transmembrane</keyword>
<dbReference type="Pfam" id="PF04515">
    <property type="entry name" value="Choline_transpo"/>
    <property type="match status" value="1"/>
</dbReference>
<dbReference type="Proteomes" id="UP000291116">
    <property type="component" value="Unassembled WGS sequence"/>
</dbReference>
<keyword evidence="4 7" id="KW-1133">Transmembrane helix</keyword>
<feature type="compositionally biased region" description="Low complexity" evidence="6">
    <location>
        <begin position="39"/>
        <end position="59"/>
    </location>
</feature>
<feature type="compositionally biased region" description="Polar residues" evidence="6">
    <location>
        <begin position="64"/>
        <end position="75"/>
    </location>
</feature>
<keyword evidence="5 7" id="KW-0472">Membrane</keyword>
<name>A0A448Z6G5_9STRA</name>
<feature type="transmembrane region" description="Helical" evidence="7">
    <location>
        <begin position="480"/>
        <end position="500"/>
    </location>
</feature>
<protein>
    <submittedName>
        <fullName evidence="8">Uncharacterized protein</fullName>
    </submittedName>
</protein>
<dbReference type="InterPro" id="IPR007603">
    <property type="entry name" value="Choline_transptr-like"/>
</dbReference>
<evidence type="ECO:0000256" key="7">
    <source>
        <dbReference type="SAM" id="Phobius"/>
    </source>
</evidence>
<dbReference type="EMBL" id="CAACVS010000135">
    <property type="protein sequence ID" value="VEU37624.1"/>
    <property type="molecule type" value="Genomic_DNA"/>
</dbReference>
<sequence>MVDITTGSVDDGIATPPSVEEDTAAPKDSTPPVLRSDNSHTNSTKASKKSTGSANSSGSDRNGYPSQIVYNSNPVPNGHGHRIRMQPPPGSPGSYQLNDGTAAGYPPHPMHAYQLSSSPIVITTQAPSGISFSPSGGNYPPHMMNPHQGGLPPTPPTLPYQQRQDLNSSGNGSRNPNGNLGRSTHRRSNSYNGPQGSSSFFSPQGSGAPPLPRRSGSKAGASTGGRQRANSEDFSPVAEVRKLTGTGAGVRPPVSPGHRGSGSSRHNRAKSEDWQMHMSYPGPMFPTSFTGGSSSPLEQHSQRNYSYQNQQPQPMIYNRGVYMGDSGDDSISGSVRSIRNSKETIGDDGSEGGGEAVFLLNKNSSRKASRRGGSRTKRRHMRQHSAQLFMEEVKGTEQLPSCRDIIFLLLFVFHLLGIVYLGRTYGNEALLIHDESLEESESSVTIILMNMIYLAGLSGVFAMVVSGLTLLLMATIANKIVQIAIILSITFSFLWGTMGVGLTPKKIVPITGIIALGLSVAYAFIVWDRIPFAAANLNAGLSGILANPGAIFVSFIFQILSLGWSVYYIFVGFGVYDAIQEGEIDESFEGAGYVYFCLLGISYYWTLNVFLNIVQVTVADVIGKWWYTPDGDTSSRGADLNHAFFRSVFYSVGSICFGSLFVGPVRILRQFSVFFRPPEEVHSLMTLHECMHCIQSCLTNCVESLARRFSPWSFTYVGLYGYGLIDAGLHSAELFDKRGWTTIVSDDLVPNVLLLMTFTITGLTGVFAHLLQRFESLALTASQEPLVTPFVVGALVGLVVSSVLFGIISSSVNAVIVLFATSPVDFEQNHPELSEEMRTAWREVWPGCMDVVDLRVQVAGFLDPTMTGSMRGQPVYNAGLSSSYRAQAETHPLLR</sequence>
<feature type="transmembrane region" description="Helical" evidence="7">
    <location>
        <begin position="748"/>
        <end position="770"/>
    </location>
</feature>
<accession>A0A448Z6G5</accession>
<gene>
    <name evidence="8" type="ORF">PSNMU_V1.4_AUG-EV-PASAV3_0044290</name>
</gene>
<feature type="transmembrane region" description="Helical" evidence="7">
    <location>
        <begin position="790"/>
        <end position="820"/>
    </location>
</feature>
<feature type="region of interest" description="Disordered" evidence="6">
    <location>
        <begin position="1"/>
        <end position="111"/>
    </location>
</feature>
<evidence type="ECO:0000256" key="2">
    <source>
        <dbReference type="ARBA" id="ARBA00007168"/>
    </source>
</evidence>
<evidence type="ECO:0000256" key="6">
    <source>
        <dbReference type="SAM" id="MobiDB-lite"/>
    </source>
</evidence>
<feature type="transmembrane region" description="Helical" evidence="7">
    <location>
        <begin position="405"/>
        <end position="422"/>
    </location>
</feature>
<dbReference type="AlphaFoldDB" id="A0A448Z6G5"/>
<feature type="region of interest" description="Disordered" evidence="6">
    <location>
        <begin position="342"/>
        <end position="381"/>
    </location>
</feature>
<reference evidence="8 9" key="1">
    <citation type="submission" date="2019-01" db="EMBL/GenBank/DDBJ databases">
        <authorList>
            <person name="Ferrante I. M."/>
        </authorList>
    </citation>
    <scope>NUCLEOTIDE SEQUENCE [LARGE SCALE GENOMIC DNA]</scope>
    <source>
        <strain evidence="8 9">B856</strain>
    </source>
</reference>
<evidence type="ECO:0000256" key="5">
    <source>
        <dbReference type="ARBA" id="ARBA00023136"/>
    </source>
</evidence>
<evidence type="ECO:0000313" key="9">
    <source>
        <dbReference type="Proteomes" id="UP000291116"/>
    </source>
</evidence>
<feature type="compositionally biased region" description="Basic residues" evidence="6">
    <location>
        <begin position="364"/>
        <end position="381"/>
    </location>
</feature>
<dbReference type="GO" id="GO:0016020">
    <property type="term" value="C:membrane"/>
    <property type="evidence" value="ECO:0007669"/>
    <property type="project" value="UniProtKB-SubCell"/>
</dbReference>
<feature type="transmembrane region" description="Helical" evidence="7">
    <location>
        <begin position="588"/>
        <end position="605"/>
    </location>
</feature>
<feature type="transmembrane region" description="Helical" evidence="7">
    <location>
        <begin position="550"/>
        <end position="576"/>
    </location>
</feature>
<feature type="compositionally biased region" description="Low complexity" evidence="6">
    <location>
        <begin position="166"/>
        <end position="182"/>
    </location>
</feature>
<keyword evidence="9" id="KW-1185">Reference proteome</keyword>
<feature type="transmembrane region" description="Helical" evidence="7">
    <location>
        <begin position="452"/>
        <end position="474"/>
    </location>
</feature>
<evidence type="ECO:0000256" key="1">
    <source>
        <dbReference type="ARBA" id="ARBA00004141"/>
    </source>
</evidence>
<dbReference type="GO" id="GO:0022857">
    <property type="term" value="F:transmembrane transporter activity"/>
    <property type="evidence" value="ECO:0007669"/>
    <property type="project" value="InterPro"/>
</dbReference>
<feature type="compositionally biased region" description="Polar residues" evidence="6">
    <location>
        <begin position="124"/>
        <end position="136"/>
    </location>
</feature>
<feature type="region of interest" description="Disordered" evidence="6">
    <location>
        <begin position="124"/>
        <end position="269"/>
    </location>
</feature>
<dbReference type="PANTHER" id="PTHR12385:SF4">
    <property type="entry name" value="PROTEIN PNS1"/>
    <property type="match status" value="1"/>
</dbReference>
<feature type="transmembrane region" description="Helical" evidence="7">
    <location>
        <begin position="648"/>
        <end position="668"/>
    </location>
</feature>
<comment type="similarity">
    <text evidence="2">Belongs to the CTL (choline transporter-like) family.</text>
</comment>
<proteinExistence type="inferred from homology"/>
<dbReference type="OrthoDB" id="44736at2759"/>
<comment type="subcellular location">
    <subcellularLocation>
        <location evidence="1">Membrane</location>
        <topology evidence="1">Multi-pass membrane protein</topology>
    </subcellularLocation>
</comment>
<feature type="compositionally biased region" description="Low complexity" evidence="6">
    <location>
        <begin position="193"/>
        <end position="207"/>
    </location>
</feature>
<evidence type="ECO:0000256" key="4">
    <source>
        <dbReference type="ARBA" id="ARBA00022989"/>
    </source>
</evidence>
<feature type="transmembrane region" description="Helical" evidence="7">
    <location>
        <begin position="507"/>
        <end position="530"/>
    </location>
</feature>